<protein>
    <submittedName>
        <fullName evidence="1">Uncharacterized protein</fullName>
    </submittedName>
</protein>
<gene>
    <name evidence="1" type="ORF">HWI92_25180</name>
</gene>
<sequence>MKKEDLPQDPGALAKFTREVCYVKNGDGKYETALSVGWDIKKQALDSAWDEVNQRVEDARQAVLAGEKSPIHYFMELRLMDIPVLAGYTGFFPFFIKRHLKPAVFASLSERKLEKYARAFDIPVSELKNFKTSNP</sequence>
<dbReference type="EMBL" id="CP056775">
    <property type="protein sequence ID" value="QRR03972.1"/>
    <property type="molecule type" value="Genomic_DNA"/>
</dbReference>
<accession>A0ABX7IEX0</accession>
<name>A0ABX7IEX0_9BACT</name>
<evidence type="ECO:0000313" key="2">
    <source>
        <dbReference type="Proteomes" id="UP000612680"/>
    </source>
</evidence>
<reference evidence="1 2" key="1">
    <citation type="submission" date="2020-06" db="EMBL/GenBank/DDBJ databases">
        <title>Dyadobacter sandarakinus sp. nov., isolated from the soil of the Arctic Yellow River Station.</title>
        <authorList>
            <person name="Zhang Y."/>
            <person name="Peng F."/>
        </authorList>
    </citation>
    <scope>NUCLEOTIDE SEQUENCE [LARGE SCALE GENOMIC DNA]</scope>
    <source>
        <strain evidence="1 2">Q3-56</strain>
    </source>
</reference>
<dbReference type="Proteomes" id="UP000612680">
    <property type="component" value="Chromosome"/>
</dbReference>
<dbReference type="RefSeq" id="WP_204660163.1">
    <property type="nucleotide sequence ID" value="NZ_CP056775.1"/>
</dbReference>
<evidence type="ECO:0000313" key="1">
    <source>
        <dbReference type="EMBL" id="QRR03972.1"/>
    </source>
</evidence>
<proteinExistence type="predicted"/>
<organism evidence="1 2">
    <name type="scientific">Dyadobacter sandarakinus</name>
    <dbReference type="NCBI Taxonomy" id="2747268"/>
    <lineage>
        <taxon>Bacteria</taxon>
        <taxon>Pseudomonadati</taxon>
        <taxon>Bacteroidota</taxon>
        <taxon>Cytophagia</taxon>
        <taxon>Cytophagales</taxon>
        <taxon>Spirosomataceae</taxon>
        <taxon>Dyadobacter</taxon>
    </lineage>
</organism>
<keyword evidence="2" id="KW-1185">Reference proteome</keyword>